<feature type="signal peptide" evidence="6">
    <location>
        <begin position="1"/>
        <end position="18"/>
    </location>
</feature>
<dbReference type="Proteomes" id="UP001458880">
    <property type="component" value="Unassembled WGS sequence"/>
</dbReference>
<feature type="chain" id="PRO_5044717884" evidence="6">
    <location>
        <begin position="19"/>
        <end position="561"/>
    </location>
</feature>
<comment type="caution">
    <text evidence="8">The sequence shown here is derived from an EMBL/GenBank/DDBJ whole genome shotgun (WGS) entry which is preliminary data.</text>
</comment>
<evidence type="ECO:0000256" key="2">
    <source>
        <dbReference type="ARBA" id="ARBA00022801"/>
    </source>
</evidence>
<protein>
    <submittedName>
        <fullName evidence="8">Trypsin</fullName>
    </submittedName>
</protein>
<accession>A0AAW1KFV4</accession>
<dbReference type="InterPro" id="IPR018114">
    <property type="entry name" value="TRYPSIN_HIS"/>
</dbReference>
<evidence type="ECO:0000313" key="9">
    <source>
        <dbReference type="Proteomes" id="UP001458880"/>
    </source>
</evidence>
<evidence type="ECO:0000256" key="5">
    <source>
        <dbReference type="RuleBase" id="RU363034"/>
    </source>
</evidence>
<evidence type="ECO:0000259" key="7">
    <source>
        <dbReference type="PROSITE" id="PS50240"/>
    </source>
</evidence>
<keyword evidence="6" id="KW-0732">Signal</keyword>
<dbReference type="FunFam" id="2.40.10.10:FF:000034">
    <property type="entry name" value="Eupolytin"/>
    <property type="match status" value="1"/>
</dbReference>
<dbReference type="InterPro" id="IPR043504">
    <property type="entry name" value="Peptidase_S1_PA_chymotrypsin"/>
</dbReference>
<dbReference type="InterPro" id="IPR009003">
    <property type="entry name" value="Peptidase_S1_PA"/>
</dbReference>
<dbReference type="SUPFAM" id="SSF50494">
    <property type="entry name" value="Trypsin-like serine proteases"/>
    <property type="match status" value="2"/>
</dbReference>
<evidence type="ECO:0000256" key="3">
    <source>
        <dbReference type="ARBA" id="ARBA00022825"/>
    </source>
</evidence>
<reference evidence="8" key="1">
    <citation type="submission" date="2023-05" db="EMBL/GenBank/DDBJ databases">
        <authorList>
            <person name="Nardi F."/>
            <person name="Carapelli A."/>
            <person name="Cucini C."/>
        </authorList>
    </citation>
    <scope>NUCLEOTIDE SEQUENCE</scope>
    <source>
        <strain evidence="8">DMR45628</strain>
        <tissue evidence="8">Testes</tissue>
    </source>
</reference>
<evidence type="ECO:0000256" key="1">
    <source>
        <dbReference type="ARBA" id="ARBA00022670"/>
    </source>
</evidence>
<dbReference type="SMART" id="SM00020">
    <property type="entry name" value="Tryp_SPc"/>
    <property type="match status" value="2"/>
</dbReference>
<dbReference type="InterPro" id="IPR033116">
    <property type="entry name" value="TRYPSIN_SER"/>
</dbReference>
<reference evidence="8 9" key="2">
    <citation type="journal article" date="2024" name="BMC Genomics">
        <title>De novo assembly and annotation of Popillia japonica's genome with initial clues to its potential as an invasive pest.</title>
        <authorList>
            <person name="Cucini C."/>
            <person name="Boschi S."/>
            <person name="Funari R."/>
            <person name="Cardaioli E."/>
            <person name="Iannotti N."/>
            <person name="Marturano G."/>
            <person name="Paoli F."/>
            <person name="Bruttini M."/>
            <person name="Carapelli A."/>
            <person name="Frati F."/>
            <person name="Nardi F."/>
        </authorList>
    </citation>
    <scope>NUCLEOTIDE SEQUENCE [LARGE SCALE GENOMIC DNA]</scope>
    <source>
        <strain evidence="8">DMR45628</strain>
    </source>
</reference>
<dbReference type="PROSITE" id="PS00134">
    <property type="entry name" value="TRYPSIN_HIS"/>
    <property type="match status" value="2"/>
</dbReference>
<dbReference type="Gene3D" id="2.40.10.10">
    <property type="entry name" value="Trypsin-like serine proteases"/>
    <property type="match status" value="2"/>
</dbReference>
<dbReference type="CDD" id="cd00190">
    <property type="entry name" value="Tryp_SPc"/>
    <property type="match status" value="2"/>
</dbReference>
<dbReference type="AlphaFoldDB" id="A0AAW1KFV4"/>
<dbReference type="PROSITE" id="PS50240">
    <property type="entry name" value="TRYPSIN_DOM"/>
    <property type="match status" value="2"/>
</dbReference>
<keyword evidence="2 5" id="KW-0378">Hydrolase</keyword>
<keyword evidence="9" id="KW-1185">Reference proteome</keyword>
<organism evidence="8 9">
    <name type="scientific">Popillia japonica</name>
    <name type="common">Japanese beetle</name>
    <dbReference type="NCBI Taxonomy" id="7064"/>
    <lineage>
        <taxon>Eukaryota</taxon>
        <taxon>Metazoa</taxon>
        <taxon>Ecdysozoa</taxon>
        <taxon>Arthropoda</taxon>
        <taxon>Hexapoda</taxon>
        <taxon>Insecta</taxon>
        <taxon>Pterygota</taxon>
        <taxon>Neoptera</taxon>
        <taxon>Endopterygota</taxon>
        <taxon>Coleoptera</taxon>
        <taxon>Polyphaga</taxon>
        <taxon>Scarabaeiformia</taxon>
        <taxon>Scarabaeidae</taxon>
        <taxon>Rutelinae</taxon>
        <taxon>Popillia</taxon>
    </lineage>
</organism>
<gene>
    <name evidence="8" type="ORF">QE152_g23791</name>
</gene>
<name>A0AAW1KFV4_POPJA</name>
<dbReference type="PROSITE" id="PS00135">
    <property type="entry name" value="TRYPSIN_SER"/>
    <property type="match status" value="1"/>
</dbReference>
<evidence type="ECO:0000313" key="8">
    <source>
        <dbReference type="EMBL" id="KAK9717315.1"/>
    </source>
</evidence>
<evidence type="ECO:0000256" key="4">
    <source>
        <dbReference type="ARBA" id="ARBA00023157"/>
    </source>
</evidence>
<keyword evidence="3 5" id="KW-0720">Serine protease</keyword>
<evidence type="ECO:0000256" key="6">
    <source>
        <dbReference type="SAM" id="SignalP"/>
    </source>
</evidence>
<dbReference type="EMBL" id="JASPKY010000243">
    <property type="protein sequence ID" value="KAK9717315.1"/>
    <property type="molecule type" value="Genomic_DNA"/>
</dbReference>
<dbReference type="PANTHER" id="PTHR24252">
    <property type="entry name" value="ACROSIN-RELATED"/>
    <property type="match status" value="1"/>
</dbReference>
<dbReference type="InterPro" id="IPR001314">
    <property type="entry name" value="Peptidase_S1A"/>
</dbReference>
<sequence>MFYLKACVFVLSVGFVWSEETANSTLPQSANNRIVGGLPVQQRSLFAFQVSLRFDRFPVCGGSIIDHRHVLTAAHCVTDLRGRVLSPNRFQAVVGDLRTDIVSPTTVVAQVTNIFVHEQYNPQTVVSDVAVLRVENMTFNTNINPQLLPANNTNCTVSGWGVTSNEGIPSPLLLYVGVPFLTNEVCQNAFAADFRPGSMICAGYEGRDSCAGDSGGPLVCHGTQVGIVSWGIGCGHANFPGVYASVPNYRQWIEAQQQRSASSNIVAHSLLIMFNQISFYRRKFSSAVSSISCQAIPTEDTKDGTDELVDGSSRIIGGILVANRSQFPYQVSLFLDNAPICSASIIDHRNLLTAAHCVTDRDGKSLALSRFKAVIGGLVIDGNEPDFSSTTKEIRFIIVHENFNPMNRMNNLAILRIDALTFNVNISSVIIARNSPPLQTPCFVAGWGATSYGGIPSRLLRFATVPLVPQATCRQHFGSLILPSMVCAGSQATDACMGDEGTALVCNGQQFGILSWGLGCGDATLPSIYTNIPHFFTWIQVNQESGSNILGSNQHVIGLQI</sequence>
<dbReference type="Pfam" id="PF00089">
    <property type="entry name" value="Trypsin"/>
    <property type="match status" value="2"/>
</dbReference>
<proteinExistence type="predicted"/>
<dbReference type="PRINTS" id="PR00722">
    <property type="entry name" value="CHYMOTRYPSIN"/>
</dbReference>
<dbReference type="GO" id="GO:0006508">
    <property type="term" value="P:proteolysis"/>
    <property type="evidence" value="ECO:0007669"/>
    <property type="project" value="UniProtKB-KW"/>
</dbReference>
<keyword evidence="1 5" id="KW-0645">Protease</keyword>
<dbReference type="PANTHER" id="PTHR24252:SF7">
    <property type="entry name" value="HYALIN"/>
    <property type="match status" value="1"/>
</dbReference>
<feature type="domain" description="Peptidase S1" evidence="7">
    <location>
        <begin position="34"/>
        <end position="258"/>
    </location>
</feature>
<feature type="domain" description="Peptidase S1" evidence="7">
    <location>
        <begin position="315"/>
        <end position="544"/>
    </location>
</feature>
<dbReference type="EMBL" id="JASPKY010000243">
    <property type="protein sequence ID" value="KAK9717314.1"/>
    <property type="molecule type" value="Genomic_DNA"/>
</dbReference>
<dbReference type="GO" id="GO:0004252">
    <property type="term" value="F:serine-type endopeptidase activity"/>
    <property type="evidence" value="ECO:0007669"/>
    <property type="project" value="InterPro"/>
</dbReference>
<keyword evidence="4" id="KW-1015">Disulfide bond</keyword>
<dbReference type="InterPro" id="IPR001254">
    <property type="entry name" value="Trypsin_dom"/>
</dbReference>